<evidence type="ECO:0000256" key="8">
    <source>
        <dbReference type="ARBA" id="ARBA00051875"/>
    </source>
</evidence>
<proteinExistence type="inferred from homology"/>
<accession>A0A7J2U6D2</accession>
<evidence type="ECO:0000256" key="7">
    <source>
        <dbReference type="ARBA" id="ARBA00023080"/>
    </source>
</evidence>
<comment type="catalytic activity">
    <reaction evidence="8 10">
        <text>dITP + H2O = dIMP + diphosphate + H(+)</text>
        <dbReference type="Rhea" id="RHEA:28342"/>
        <dbReference type="ChEBI" id="CHEBI:15377"/>
        <dbReference type="ChEBI" id="CHEBI:15378"/>
        <dbReference type="ChEBI" id="CHEBI:33019"/>
        <dbReference type="ChEBI" id="CHEBI:61194"/>
        <dbReference type="ChEBI" id="CHEBI:61382"/>
        <dbReference type="EC" id="3.6.1.66"/>
    </reaction>
</comment>
<dbReference type="SUPFAM" id="SSF52972">
    <property type="entry name" value="ITPase-like"/>
    <property type="match status" value="1"/>
</dbReference>
<evidence type="ECO:0000256" key="1">
    <source>
        <dbReference type="ARBA" id="ARBA00008023"/>
    </source>
</evidence>
<dbReference type="InterPro" id="IPR020922">
    <property type="entry name" value="dITP/XTP_pyrophosphatase"/>
</dbReference>
<keyword evidence="3 10" id="KW-0479">Metal-binding</keyword>
<dbReference type="GO" id="GO:0046872">
    <property type="term" value="F:metal ion binding"/>
    <property type="evidence" value="ECO:0007669"/>
    <property type="project" value="UniProtKB-KW"/>
</dbReference>
<feature type="binding site" evidence="10">
    <location>
        <position position="68"/>
    </location>
    <ligand>
        <name>substrate</name>
    </ligand>
</feature>
<name>A0A7J2U6D2_9CREN</name>
<evidence type="ECO:0000256" key="9">
    <source>
        <dbReference type="ARBA" id="ARBA00052017"/>
    </source>
</evidence>
<dbReference type="Gene3D" id="3.90.950.10">
    <property type="match status" value="1"/>
</dbReference>
<dbReference type="GO" id="GO:0036222">
    <property type="term" value="F:XTP diphosphatase activity"/>
    <property type="evidence" value="ECO:0007669"/>
    <property type="project" value="UniProtKB-UniRule"/>
</dbReference>
<dbReference type="FunFam" id="3.90.950.10:FF:000001">
    <property type="entry name" value="dITP/XTP pyrophosphatase"/>
    <property type="match status" value="1"/>
</dbReference>
<dbReference type="NCBIfam" id="TIGR00042">
    <property type="entry name" value="RdgB/HAM1 family non-canonical purine NTP pyrophosphatase"/>
    <property type="match status" value="1"/>
</dbReference>
<comment type="subunit">
    <text evidence="2 10">Homodimer.</text>
</comment>
<comment type="function">
    <text evidence="10">Pyrophosphatase that catalyzes the hydrolysis of nucleoside triphosphates to their monophosphate derivatives, with a high preference for the non-canonical purine nucleotides XTP (xanthosine triphosphate), dITP (deoxyinosine triphosphate) and ITP. Seems to function as a house-cleaning enzyme that removes non-canonical purine nucleotides from the nucleotide pool, thus preventing their incorporation into DNA/RNA and avoiding chromosomal lesions.</text>
</comment>
<dbReference type="Pfam" id="PF01725">
    <property type="entry name" value="Ham1p_like"/>
    <property type="match status" value="1"/>
</dbReference>
<keyword evidence="6 10" id="KW-0460">Magnesium</keyword>
<feature type="binding site" evidence="10">
    <location>
        <begin position="9"/>
        <end position="14"/>
    </location>
    <ligand>
        <name>substrate</name>
    </ligand>
</feature>
<sequence length="204" mass="22882">MGLEILFATTNEHKIREAEAILKDFGIMIKPIATEKIEIQHSSLEEIAKFAAIQAYVKVGKPVAVEDSGLFIEKLNGFPGPYSNYVYKTIGLRGILKLLEDYKDLGSRKAVFVAVVAYALSEANVMIFKGVTEGYISFNIRGSGGFGYDPIFIPYNSTKTFAEMSIEEKNLYSHRGKAFRALGEWLIKNINLFKEIKEKAYKGF</sequence>
<evidence type="ECO:0000256" key="2">
    <source>
        <dbReference type="ARBA" id="ARBA00011738"/>
    </source>
</evidence>
<keyword evidence="7 10" id="KW-0546">Nucleotide metabolism</keyword>
<dbReference type="EMBL" id="DSEU01000070">
    <property type="protein sequence ID" value="HEM67915.1"/>
    <property type="molecule type" value="Genomic_DNA"/>
</dbReference>
<evidence type="ECO:0000256" key="4">
    <source>
        <dbReference type="ARBA" id="ARBA00022741"/>
    </source>
</evidence>
<dbReference type="PANTHER" id="PTHR11067:SF9">
    <property type="entry name" value="INOSINE TRIPHOSPHATE PYROPHOSPHATASE"/>
    <property type="match status" value="1"/>
</dbReference>
<dbReference type="InterPro" id="IPR002637">
    <property type="entry name" value="RdgB/HAM1"/>
</dbReference>
<dbReference type="CDD" id="cd00515">
    <property type="entry name" value="HAM1"/>
    <property type="match status" value="1"/>
</dbReference>
<evidence type="ECO:0000256" key="11">
    <source>
        <dbReference type="RuleBase" id="RU003781"/>
    </source>
</evidence>
<evidence type="ECO:0000256" key="6">
    <source>
        <dbReference type="ARBA" id="ARBA00022842"/>
    </source>
</evidence>
<evidence type="ECO:0000256" key="5">
    <source>
        <dbReference type="ARBA" id="ARBA00022801"/>
    </source>
</evidence>
<keyword evidence="4 10" id="KW-0547">Nucleotide-binding</keyword>
<feature type="active site" description="Proton acceptor" evidence="10">
    <location>
        <position position="67"/>
    </location>
</feature>
<protein>
    <recommendedName>
        <fullName evidence="10">dITP/XTP pyrophosphatase</fullName>
        <ecNumber evidence="10">3.6.1.66</ecNumber>
    </recommendedName>
    <alternativeName>
        <fullName evidence="10">Non-canonical purine NTP pyrophosphatase</fullName>
    </alternativeName>
    <alternativeName>
        <fullName evidence="10">Non-standard purine NTP pyrophosphatase</fullName>
    </alternativeName>
    <alternativeName>
        <fullName evidence="10">Nucleoside-triphosphate diphosphatase</fullName>
    </alternativeName>
    <alternativeName>
        <fullName evidence="10">Nucleoside-triphosphate pyrophosphatase</fullName>
        <shortName evidence="10">NTPase</shortName>
    </alternativeName>
</protein>
<comment type="caution">
    <text evidence="12">The sequence shown here is derived from an EMBL/GenBank/DDBJ whole genome shotgun (WGS) entry which is preliminary data.</text>
</comment>
<dbReference type="InterPro" id="IPR029001">
    <property type="entry name" value="ITPase-like_fam"/>
</dbReference>
<dbReference type="GO" id="GO:0017111">
    <property type="term" value="F:ribonucleoside triphosphate phosphatase activity"/>
    <property type="evidence" value="ECO:0007669"/>
    <property type="project" value="InterPro"/>
</dbReference>
<feature type="binding site" evidence="10">
    <location>
        <begin position="146"/>
        <end position="149"/>
    </location>
    <ligand>
        <name>substrate</name>
    </ligand>
</feature>
<dbReference type="NCBIfam" id="NF011396">
    <property type="entry name" value="PRK14821.1"/>
    <property type="match status" value="1"/>
</dbReference>
<evidence type="ECO:0000313" key="12">
    <source>
        <dbReference type="EMBL" id="HEM67915.1"/>
    </source>
</evidence>
<dbReference type="PANTHER" id="PTHR11067">
    <property type="entry name" value="INOSINE TRIPHOSPHATE PYROPHOSPHATASE/HAM1 PROTEIN"/>
    <property type="match status" value="1"/>
</dbReference>
<feature type="binding site" evidence="10">
    <location>
        <position position="169"/>
    </location>
    <ligand>
        <name>substrate</name>
    </ligand>
</feature>
<comment type="catalytic activity">
    <reaction evidence="10">
        <text>ITP + H2O = IMP + diphosphate + H(+)</text>
        <dbReference type="Rhea" id="RHEA:29399"/>
        <dbReference type="ChEBI" id="CHEBI:15377"/>
        <dbReference type="ChEBI" id="CHEBI:15378"/>
        <dbReference type="ChEBI" id="CHEBI:33019"/>
        <dbReference type="ChEBI" id="CHEBI:58053"/>
        <dbReference type="ChEBI" id="CHEBI:61402"/>
        <dbReference type="EC" id="3.6.1.66"/>
    </reaction>
</comment>
<comment type="similarity">
    <text evidence="1 10 11">Belongs to the HAM1 NTPase family.</text>
</comment>
<comment type="catalytic activity">
    <reaction evidence="9 10">
        <text>XTP + H2O = XMP + diphosphate + H(+)</text>
        <dbReference type="Rhea" id="RHEA:28610"/>
        <dbReference type="ChEBI" id="CHEBI:15377"/>
        <dbReference type="ChEBI" id="CHEBI:15378"/>
        <dbReference type="ChEBI" id="CHEBI:33019"/>
        <dbReference type="ChEBI" id="CHEBI:57464"/>
        <dbReference type="ChEBI" id="CHEBI:61314"/>
        <dbReference type="EC" id="3.6.1.66"/>
    </reaction>
</comment>
<feature type="binding site" evidence="10">
    <location>
        <position position="67"/>
    </location>
    <ligand>
        <name>Mg(2+)</name>
        <dbReference type="ChEBI" id="CHEBI:18420"/>
    </ligand>
</feature>
<dbReference type="GO" id="GO:0009146">
    <property type="term" value="P:purine nucleoside triphosphate catabolic process"/>
    <property type="evidence" value="ECO:0007669"/>
    <property type="project" value="UniProtKB-UniRule"/>
</dbReference>
<dbReference type="GO" id="GO:0005737">
    <property type="term" value="C:cytoplasm"/>
    <property type="evidence" value="ECO:0007669"/>
    <property type="project" value="TreeGrafter"/>
</dbReference>
<dbReference type="GO" id="GO:0000166">
    <property type="term" value="F:nucleotide binding"/>
    <property type="evidence" value="ECO:0007669"/>
    <property type="project" value="UniProtKB-KW"/>
</dbReference>
<evidence type="ECO:0000256" key="3">
    <source>
        <dbReference type="ARBA" id="ARBA00022723"/>
    </source>
</evidence>
<dbReference type="EC" id="3.6.1.66" evidence="10"/>
<comment type="cofactor">
    <cofactor evidence="10">
        <name>Mg(2+)</name>
        <dbReference type="ChEBI" id="CHEBI:18420"/>
    </cofactor>
    <text evidence="10">Binds 1 Mg(2+) ion per subunit.</text>
</comment>
<dbReference type="AlphaFoldDB" id="A0A7J2U6D2"/>
<dbReference type="HAMAP" id="MF_01405">
    <property type="entry name" value="Non_canon_purine_NTPase"/>
    <property type="match status" value="1"/>
</dbReference>
<feature type="binding site" evidence="10">
    <location>
        <position position="38"/>
    </location>
    <ligand>
        <name>Mg(2+)</name>
        <dbReference type="ChEBI" id="CHEBI:18420"/>
    </ligand>
</feature>
<gene>
    <name evidence="12" type="ORF">ENO26_10200</name>
</gene>
<organism evidence="12">
    <name type="scientific">Ignisphaera aggregans</name>
    <dbReference type="NCBI Taxonomy" id="334771"/>
    <lineage>
        <taxon>Archaea</taxon>
        <taxon>Thermoproteota</taxon>
        <taxon>Thermoprotei</taxon>
        <taxon>Desulfurococcales</taxon>
        <taxon>Desulfurococcaceae</taxon>
        <taxon>Ignisphaera</taxon>
    </lineage>
</organism>
<dbReference type="GO" id="GO:0009117">
    <property type="term" value="P:nucleotide metabolic process"/>
    <property type="evidence" value="ECO:0007669"/>
    <property type="project" value="UniProtKB-KW"/>
</dbReference>
<feature type="binding site" evidence="10">
    <location>
        <begin position="174"/>
        <end position="175"/>
    </location>
    <ligand>
        <name>substrate</name>
    </ligand>
</feature>
<evidence type="ECO:0000256" key="10">
    <source>
        <dbReference type="HAMAP-Rule" id="MF_01405"/>
    </source>
</evidence>
<keyword evidence="5 10" id="KW-0378">Hydrolase</keyword>
<dbReference type="GO" id="GO:0036220">
    <property type="term" value="F:ITP diphosphatase activity"/>
    <property type="evidence" value="ECO:0007669"/>
    <property type="project" value="UniProtKB-UniRule"/>
</dbReference>
<reference evidence="12" key="1">
    <citation type="journal article" date="2020" name="mSystems">
        <title>Genome- and Community-Level Interaction Insights into Carbon Utilization and Element Cycling Functions of Hydrothermarchaeota in Hydrothermal Sediment.</title>
        <authorList>
            <person name="Zhou Z."/>
            <person name="Liu Y."/>
            <person name="Xu W."/>
            <person name="Pan J."/>
            <person name="Luo Z.H."/>
            <person name="Li M."/>
        </authorList>
    </citation>
    <scope>NUCLEOTIDE SEQUENCE [LARGE SCALE GENOMIC DNA]</scope>
    <source>
        <strain evidence="12">SpSt-125</strain>
    </source>
</reference>
<dbReference type="GO" id="GO:0035870">
    <property type="term" value="F:dITP diphosphatase activity"/>
    <property type="evidence" value="ECO:0007669"/>
    <property type="project" value="UniProtKB-UniRule"/>
</dbReference>